<dbReference type="FunFam" id="3.40.47.10:FF:000010">
    <property type="entry name" value="Acetyl-CoA acetyltransferase (Thiolase)"/>
    <property type="match status" value="1"/>
</dbReference>
<dbReference type="SUPFAM" id="SSF53901">
    <property type="entry name" value="Thiolase-like"/>
    <property type="match status" value="2"/>
</dbReference>
<dbReference type="KEGG" id="ibu:IB211_00615"/>
<dbReference type="PANTHER" id="PTHR43853:SF21">
    <property type="entry name" value="STEROID 3-KETOACYL-COA THIOLASE"/>
    <property type="match status" value="1"/>
</dbReference>
<keyword evidence="5 9" id="KW-0012">Acyltransferase</keyword>
<dbReference type="AlphaFoldDB" id="A0A0S2W1A7"/>
<proteinExistence type="inferred from homology"/>
<protein>
    <recommendedName>
        <fullName evidence="6">Acetyl-CoA acetyltransferase</fullName>
    </recommendedName>
</protein>
<dbReference type="GO" id="GO:0005737">
    <property type="term" value="C:cytoplasm"/>
    <property type="evidence" value="ECO:0007669"/>
    <property type="project" value="UniProtKB-SubCell"/>
</dbReference>
<dbReference type="PROSITE" id="PS00737">
    <property type="entry name" value="THIOLASE_2"/>
    <property type="match status" value="1"/>
</dbReference>
<comment type="pathway">
    <text evidence="2">Lipid metabolism.</text>
</comment>
<evidence type="ECO:0000256" key="1">
    <source>
        <dbReference type="ARBA" id="ARBA00004496"/>
    </source>
</evidence>
<dbReference type="GeneID" id="93228273"/>
<evidence type="ECO:0000313" key="15">
    <source>
        <dbReference type="Proteomes" id="UP000245778"/>
    </source>
</evidence>
<evidence type="ECO:0000256" key="7">
    <source>
        <dbReference type="ARBA" id="ARBA00051550"/>
    </source>
</evidence>
<sequence length="389" mass="41334">MSHLQPQDVVIAAFGRSAVGRAKKGSLRNTHPVDFGGQVLRQVLDKVPQLDPKDISDIIIGCSKCEEVQGYNIGRLICLRAGVPYDVPAQTVNRFCSSGLQTIYTAINMIRCGDAEVMVAGGVETMSLLPMGTKDEVRCRWIKENEPGAYMPMGITAENVAEACHITREEQDRMALESHQKAAAAQDSGKFVEQIVPVEALDDDGNPFVFDKDEGIRRGLTMEDLAKLKTVFKEGGTVTAATSSQMSDAAAMVVLMTARKAEALGIKPLAKFVSFGVRGLDPCVMGLGPKMAVPIALARAGLTIDQMDVIEINEAFAAQAIPCIRDLGMDPKKVNPNGGAMAMGHPLGATGAILTIKAVSEMNRIGGKYCMVTMCIGGGMGAAGIFEAV</sequence>
<dbReference type="InterPro" id="IPR020616">
    <property type="entry name" value="Thiolase_N"/>
</dbReference>
<dbReference type="Pfam" id="PF02803">
    <property type="entry name" value="Thiolase_C"/>
    <property type="match status" value="1"/>
</dbReference>
<evidence type="ECO:0000313" key="12">
    <source>
        <dbReference type="EMBL" id="ALP93010.1"/>
    </source>
</evidence>
<name>A0A0S2W1A7_9FIRM</name>
<dbReference type="InterPro" id="IPR016039">
    <property type="entry name" value="Thiolase-like"/>
</dbReference>
<dbReference type="Gene3D" id="3.40.47.10">
    <property type="match status" value="2"/>
</dbReference>
<evidence type="ECO:0000313" key="13">
    <source>
        <dbReference type="EMBL" id="PVY46293.1"/>
    </source>
</evidence>
<dbReference type="InterPro" id="IPR002155">
    <property type="entry name" value="Thiolase"/>
</dbReference>
<dbReference type="InterPro" id="IPR020617">
    <property type="entry name" value="Thiolase_C"/>
</dbReference>
<dbReference type="PANTHER" id="PTHR43853">
    <property type="entry name" value="3-KETOACYL-COA THIOLASE, PEROXISOMAL"/>
    <property type="match status" value="1"/>
</dbReference>
<dbReference type="STRING" id="1297617.IB211_00615"/>
<dbReference type="Proteomes" id="UP000245778">
    <property type="component" value="Unassembled WGS sequence"/>
</dbReference>
<feature type="active site" description="Acyl-thioester intermediate" evidence="8">
    <location>
        <position position="96"/>
    </location>
</feature>
<evidence type="ECO:0000256" key="2">
    <source>
        <dbReference type="ARBA" id="ARBA00005189"/>
    </source>
</evidence>
<evidence type="ECO:0000256" key="6">
    <source>
        <dbReference type="ARBA" id="ARBA00044137"/>
    </source>
</evidence>
<dbReference type="PATRIC" id="fig|1297617.4.peg.624"/>
<dbReference type="InterPro" id="IPR020615">
    <property type="entry name" value="Thiolase_acyl_enz_int_AS"/>
</dbReference>
<keyword evidence="14" id="KW-1185">Reference proteome</keyword>
<dbReference type="GO" id="GO:0006635">
    <property type="term" value="P:fatty acid beta-oxidation"/>
    <property type="evidence" value="ECO:0007669"/>
    <property type="project" value="TreeGrafter"/>
</dbReference>
<dbReference type="PIRSF" id="PIRSF000429">
    <property type="entry name" value="Ac-CoA_Ac_transf"/>
    <property type="match status" value="1"/>
</dbReference>
<dbReference type="InterPro" id="IPR050215">
    <property type="entry name" value="Thiolase-like_sf_Thiolase"/>
</dbReference>
<reference evidence="13 15" key="3">
    <citation type="submission" date="2018-04" db="EMBL/GenBank/DDBJ databases">
        <title>Genomic Encyclopedia of Type Strains, Phase IV (KMG-IV): sequencing the most valuable type-strain genomes for metagenomic binning, comparative biology and taxonomic classification.</title>
        <authorList>
            <person name="Goeker M."/>
        </authorList>
    </citation>
    <scope>NUCLEOTIDE SEQUENCE [LARGE SCALE GENOMIC DNA]</scope>
    <source>
        <strain evidence="13 15">DSM 26588</strain>
    </source>
</reference>
<evidence type="ECO:0000259" key="10">
    <source>
        <dbReference type="Pfam" id="PF00108"/>
    </source>
</evidence>
<organism evidence="12 14">
    <name type="scientific">Intestinimonas butyriciproducens</name>
    <dbReference type="NCBI Taxonomy" id="1297617"/>
    <lineage>
        <taxon>Bacteria</taxon>
        <taxon>Bacillati</taxon>
        <taxon>Bacillota</taxon>
        <taxon>Clostridia</taxon>
        <taxon>Eubacteriales</taxon>
        <taxon>Intestinimonas</taxon>
    </lineage>
</organism>
<keyword evidence="4 9" id="KW-0808">Transferase</keyword>
<gene>
    <name evidence="13" type="ORF">C7373_11820</name>
    <name evidence="12" type="ORF">IB211_00615</name>
</gene>
<reference evidence="14" key="2">
    <citation type="submission" date="2015-04" db="EMBL/GenBank/DDBJ databases">
        <title>A butyrogenic pathway from the amino acid lysine in a human gut commensal.</title>
        <authorList>
            <person name="de Vos W.M."/>
            <person name="Bui N.T.P."/>
            <person name="Plugge C.M."/>
            <person name="Ritari J."/>
        </authorList>
    </citation>
    <scope>NUCLEOTIDE SEQUENCE [LARGE SCALE GENOMIC DNA]</scope>
    <source>
        <strain evidence="14">AF211</strain>
    </source>
</reference>
<dbReference type="GO" id="GO:0003985">
    <property type="term" value="F:acetyl-CoA C-acetyltransferase activity"/>
    <property type="evidence" value="ECO:0007669"/>
    <property type="project" value="UniProtKB-EC"/>
</dbReference>
<evidence type="ECO:0000256" key="4">
    <source>
        <dbReference type="ARBA" id="ARBA00022679"/>
    </source>
</evidence>
<dbReference type="OrthoDB" id="56116at2"/>
<dbReference type="NCBIfam" id="TIGR01930">
    <property type="entry name" value="AcCoA-C-Actrans"/>
    <property type="match status" value="1"/>
</dbReference>
<evidence type="ECO:0000256" key="3">
    <source>
        <dbReference type="ARBA" id="ARBA00010982"/>
    </source>
</evidence>
<evidence type="ECO:0000256" key="9">
    <source>
        <dbReference type="RuleBase" id="RU003557"/>
    </source>
</evidence>
<accession>A0A0S2W1A7</accession>
<dbReference type="GO" id="GO:0010124">
    <property type="term" value="P:phenylacetate catabolic process"/>
    <property type="evidence" value="ECO:0007669"/>
    <property type="project" value="TreeGrafter"/>
</dbReference>
<feature type="active site" description="Proton acceptor" evidence="8">
    <location>
        <position position="375"/>
    </location>
</feature>
<comment type="subcellular location">
    <subcellularLocation>
        <location evidence="1">Cytoplasm</location>
    </subcellularLocation>
</comment>
<comment type="catalytic activity">
    <reaction evidence="7">
        <text>2 acetyl-CoA = acetoacetyl-CoA + CoA</text>
        <dbReference type="Rhea" id="RHEA:21036"/>
        <dbReference type="ChEBI" id="CHEBI:57286"/>
        <dbReference type="ChEBI" id="CHEBI:57287"/>
        <dbReference type="ChEBI" id="CHEBI:57288"/>
        <dbReference type="EC" id="2.3.1.9"/>
    </reaction>
</comment>
<feature type="domain" description="Thiolase C-terminal" evidence="11">
    <location>
        <begin position="267"/>
        <end position="387"/>
    </location>
</feature>
<evidence type="ECO:0000256" key="8">
    <source>
        <dbReference type="PIRSR" id="PIRSR000429-1"/>
    </source>
</evidence>
<feature type="active site" description="Proton acceptor" evidence="8">
    <location>
        <position position="345"/>
    </location>
</feature>
<comment type="similarity">
    <text evidence="3 9">Belongs to the thiolase-like superfamily. Thiolase family.</text>
</comment>
<dbReference type="Pfam" id="PF00108">
    <property type="entry name" value="Thiolase_N"/>
    <property type="match status" value="1"/>
</dbReference>
<dbReference type="PROSITE" id="PS00098">
    <property type="entry name" value="THIOLASE_1"/>
    <property type="match status" value="1"/>
</dbReference>
<dbReference type="InterPro" id="IPR020613">
    <property type="entry name" value="Thiolase_CS"/>
</dbReference>
<reference evidence="12 14" key="1">
    <citation type="journal article" date="2015" name="Nat. Commun.">
        <title>Production of butyrate from lysine and the Amadori product fructoselysine by a human gut commensal.</title>
        <authorList>
            <person name="Bui T.P."/>
            <person name="Ritari J."/>
            <person name="Boeren S."/>
            <person name="de Waard P."/>
            <person name="Plugge C.M."/>
            <person name="de Vos W.M."/>
        </authorList>
    </citation>
    <scope>NUCLEOTIDE SEQUENCE [LARGE SCALE GENOMIC DNA]</scope>
    <source>
        <strain evidence="12 14">AF211</strain>
    </source>
</reference>
<dbReference type="RefSeq" id="WP_033118372.1">
    <property type="nucleotide sequence ID" value="NZ_CALICV010000137.1"/>
</dbReference>
<evidence type="ECO:0000256" key="5">
    <source>
        <dbReference type="ARBA" id="ARBA00023315"/>
    </source>
</evidence>
<dbReference type="EMBL" id="CP011307">
    <property type="protein sequence ID" value="ALP93010.1"/>
    <property type="molecule type" value="Genomic_DNA"/>
</dbReference>
<dbReference type="CDD" id="cd00751">
    <property type="entry name" value="thiolase"/>
    <property type="match status" value="1"/>
</dbReference>
<dbReference type="Proteomes" id="UP000064844">
    <property type="component" value="Chromosome"/>
</dbReference>
<dbReference type="EMBL" id="QEKK01000018">
    <property type="protein sequence ID" value="PVY46293.1"/>
    <property type="molecule type" value="Genomic_DNA"/>
</dbReference>
<dbReference type="eggNOG" id="COG0183">
    <property type="taxonomic scope" value="Bacteria"/>
</dbReference>
<evidence type="ECO:0000313" key="14">
    <source>
        <dbReference type="Proteomes" id="UP000064844"/>
    </source>
</evidence>
<feature type="domain" description="Thiolase N-terminal" evidence="10">
    <location>
        <begin position="9"/>
        <end position="258"/>
    </location>
</feature>
<evidence type="ECO:0000259" key="11">
    <source>
        <dbReference type="Pfam" id="PF02803"/>
    </source>
</evidence>